<dbReference type="Gene3D" id="3.30.300.30">
    <property type="match status" value="1"/>
</dbReference>
<dbReference type="InterPro" id="IPR025110">
    <property type="entry name" value="AMP-bd_C"/>
</dbReference>
<organism evidence="1 2">
    <name type="scientific">Prauserella marina</name>
    <dbReference type="NCBI Taxonomy" id="530584"/>
    <lineage>
        <taxon>Bacteria</taxon>
        <taxon>Bacillati</taxon>
        <taxon>Actinomycetota</taxon>
        <taxon>Actinomycetes</taxon>
        <taxon>Pseudonocardiales</taxon>
        <taxon>Pseudonocardiaceae</taxon>
        <taxon>Prauserella</taxon>
    </lineage>
</organism>
<dbReference type="STRING" id="530584.SAMN05421630_110112"/>
<dbReference type="KEGG" id="pmad:BAY61_17770"/>
<sequence>MGEVGVAVYVARRGITVEPGEVQDWLASRVARYKQPKEFPRWEALPKSGYGKLAKRLIRQELAGREPAP</sequence>
<dbReference type="Proteomes" id="UP000199494">
    <property type="component" value="Unassembled WGS sequence"/>
</dbReference>
<dbReference type="InterPro" id="IPR045851">
    <property type="entry name" value="AMP-bd_C_sf"/>
</dbReference>
<keyword evidence="2" id="KW-1185">Reference proteome</keyword>
<dbReference type="SUPFAM" id="SSF56801">
    <property type="entry name" value="Acetyl-CoA synthetase-like"/>
    <property type="match status" value="1"/>
</dbReference>
<evidence type="ECO:0000313" key="1">
    <source>
        <dbReference type="EMBL" id="SDD59391.1"/>
    </source>
</evidence>
<name>A0A222VS32_9PSEU</name>
<dbReference type="OrthoDB" id="9803968at2"/>
<dbReference type="RefSeq" id="WP_091808707.1">
    <property type="nucleotide sequence ID" value="NZ_CP016353.1"/>
</dbReference>
<gene>
    <name evidence="1" type="ORF">SAMN05421630_110112</name>
</gene>
<evidence type="ECO:0000313" key="2">
    <source>
        <dbReference type="Proteomes" id="UP000199494"/>
    </source>
</evidence>
<protein>
    <submittedName>
        <fullName evidence="1">Fatty-acyl-CoA synthase</fullName>
    </submittedName>
</protein>
<accession>A0A222VS32</accession>
<reference evidence="1 2" key="1">
    <citation type="submission" date="2016-10" db="EMBL/GenBank/DDBJ databases">
        <authorList>
            <person name="de Groot N.N."/>
        </authorList>
    </citation>
    <scope>NUCLEOTIDE SEQUENCE [LARGE SCALE GENOMIC DNA]</scope>
    <source>
        <strain evidence="1 2">CGMCC 4.5506</strain>
    </source>
</reference>
<dbReference type="AlphaFoldDB" id="A0A222VS32"/>
<dbReference type="EMBL" id="FMZE01000010">
    <property type="protein sequence ID" value="SDD59391.1"/>
    <property type="molecule type" value="Genomic_DNA"/>
</dbReference>
<dbReference type="Pfam" id="PF13193">
    <property type="entry name" value="AMP-binding_C"/>
    <property type="match status" value="1"/>
</dbReference>
<proteinExistence type="predicted"/>